<dbReference type="Proteomes" id="UP000287033">
    <property type="component" value="Unassembled WGS sequence"/>
</dbReference>
<keyword evidence="1" id="KW-0677">Repeat</keyword>
<name>A0A401SE78_CHIPU</name>
<dbReference type="STRING" id="137246.A0A401SE78"/>
<dbReference type="InterPro" id="IPR046357">
    <property type="entry name" value="PPIase_dom_sf"/>
</dbReference>
<dbReference type="Gene3D" id="1.25.40.10">
    <property type="entry name" value="Tetratricopeptide repeat domain"/>
    <property type="match status" value="1"/>
</dbReference>
<evidence type="ECO:0000313" key="4">
    <source>
        <dbReference type="EMBL" id="GCC28650.1"/>
    </source>
</evidence>
<accession>A0A401SE78</accession>
<comment type="caution">
    <text evidence="4">The sequence shown here is derived from an EMBL/GenBank/DDBJ whole genome shotgun (WGS) entry which is preliminary data.</text>
</comment>
<dbReference type="GO" id="GO:0003755">
    <property type="term" value="F:peptidyl-prolyl cis-trans isomerase activity"/>
    <property type="evidence" value="ECO:0007669"/>
    <property type="project" value="InterPro"/>
</dbReference>
<dbReference type="PANTHER" id="PTHR46512">
    <property type="entry name" value="PEPTIDYLPROLYL ISOMERASE"/>
    <property type="match status" value="1"/>
</dbReference>
<dbReference type="InterPro" id="IPR019734">
    <property type="entry name" value="TPR_rpt"/>
</dbReference>
<dbReference type="GO" id="GO:0043066">
    <property type="term" value="P:negative regulation of apoptotic process"/>
    <property type="evidence" value="ECO:0007669"/>
    <property type="project" value="TreeGrafter"/>
</dbReference>
<sequence>MSTLWGMDTTQDAASDVAHNSKDWIDVLGNGLLKKKILKCGNAKLERPGNGQNVKIWMKVMHENGDVILGRQRISFTINGRDVIKALEICVPLMYMHETALILTDSKFCSRRDSSEASEVKPGSRLLLEVHLLSASGTRLEVKPKAEQLNMIRHEREKGNRYFQTKNYKLAIICYTCALTIIDTNVKDVLDYEDEKSFLDEKVKCYSNIAACHLNIGNLEEAFSYCDIVLQHQPQHCKALFRKGKVLELQEKYFLSIKFLRKASQVEPTNQEIERELKLVFDKWAEKSEGTSNATTMNKCPPFLVDQPASTEQQNFTVISDNLLNNVLKIVKLIQRRIIQKHRKRQKIAKIFKELLNLLETDLDQTSCFCTQHLIKRKKGRERETEKGTGLNN</sequence>
<dbReference type="GO" id="GO:0005829">
    <property type="term" value="C:cytosol"/>
    <property type="evidence" value="ECO:0007669"/>
    <property type="project" value="TreeGrafter"/>
</dbReference>
<dbReference type="OrthoDB" id="433738at2759"/>
<dbReference type="AlphaFoldDB" id="A0A401SE78"/>
<evidence type="ECO:0000259" key="3">
    <source>
        <dbReference type="Pfam" id="PF00254"/>
    </source>
</evidence>
<dbReference type="GO" id="GO:0044183">
    <property type="term" value="F:protein folding chaperone"/>
    <property type="evidence" value="ECO:0007669"/>
    <property type="project" value="TreeGrafter"/>
</dbReference>
<reference evidence="4 5" key="1">
    <citation type="journal article" date="2018" name="Nat. Ecol. Evol.">
        <title>Shark genomes provide insights into elasmobranch evolution and the origin of vertebrates.</title>
        <authorList>
            <person name="Hara Y"/>
            <person name="Yamaguchi K"/>
            <person name="Onimaru K"/>
            <person name="Kadota M"/>
            <person name="Koyanagi M"/>
            <person name="Keeley SD"/>
            <person name="Tatsumi K"/>
            <person name="Tanaka K"/>
            <person name="Motone F"/>
            <person name="Kageyama Y"/>
            <person name="Nozu R"/>
            <person name="Adachi N"/>
            <person name="Nishimura O"/>
            <person name="Nakagawa R"/>
            <person name="Tanegashima C"/>
            <person name="Kiyatake I"/>
            <person name="Matsumoto R"/>
            <person name="Murakumo K"/>
            <person name="Nishida K"/>
            <person name="Terakita A"/>
            <person name="Kuratani S"/>
            <person name="Sato K"/>
            <person name="Hyodo S Kuraku.S."/>
        </authorList>
    </citation>
    <scope>NUCLEOTIDE SEQUENCE [LARGE SCALE GENOMIC DNA]</scope>
</reference>
<gene>
    <name evidence="4" type="ORF">chiPu_0007082</name>
</gene>
<dbReference type="GO" id="GO:0016020">
    <property type="term" value="C:membrane"/>
    <property type="evidence" value="ECO:0007669"/>
    <property type="project" value="TreeGrafter"/>
</dbReference>
<dbReference type="InterPro" id="IPR011990">
    <property type="entry name" value="TPR-like_helical_dom_sf"/>
</dbReference>
<dbReference type="InterPro" id="IPR050754">
    <property type="entry name" value="FKBP4/5/8-like"/>
</dbReference>
<dbReference type="GO" id="GO:0005740">
    <property type="term" value="C:mitochondrial envelope"/>
    <property type="evidence" value="ECO:0007669"/>
    <property type="project" value="TreeGrafter"/>
</dbReference>
<keyword evidence="5" id="KW-1185">Reference proteome</keyword>
<dbReference type="Gene3D" id="3.10.50.40">
    <property type="match status" value="1"/>
</dbReference>
<dbReference type="Pfam" id="PF00254">
    <property type="entry name" value="FKBP_C"/>
    <property type="match status" value="1"/>
</dbReference>
<dbReference type="InterPro" id="IPR001179">
    <property type="entry name" value="PPIase_FKBP_dom"/>
</dbReference>
<keyword evidence="2" id="KW-0802">TPR repeat</keyword>
<evidence type="ECO:0000313" key="5">
    <source>
        <dbReference type="Proteomes" id="UP000287033"/>
    </source>
</evidence>
<evidence type="ECO:0000256" key="2">
    <source>
        <dbReference type="ARBA" id="ARBA00022803"/>
    </source>
</evidence>
<protein>
    <recommendedName>
        <fullName evidence="3">PPIase FKBP-type domain-containing protein</fullName>
    </recommendedName>
</protein>
<dbReference type="SMART" id="SM00028">
    <property type="entry name" value="TPR"/>
    <property type="match status" value="3"/>
</dbReference>
<dbReference type="SUPFAM" id="SSF48452">
    <property type="entry name" value="TPR-like"/>
    <property type="match status" value="1"/>
</dbReference>
<proteinExistence type="predicted"/>
<evidence type="ECO:0000256" key="1">
    <source>
        <dbReference type="ARBA" id="ARBA00022737"/>
    </source>
</evidence>
<feature type="domain" description="PPIase FKBP-type" evidence="3">
    <location>
        <begin position="47"/>
        <end position="133"/>
    </location>
</feature>
<dbReference type="PANTHER" id="PTHR46512:SF1">
    <property type="entry name" value="PEPTIDYLPROLYL ISOMERASE"/>
    <property type="match status" value="1"/>
</dbReference>
<dbReference type="SUPFAM" id="SSF54534">
    <property type="entry name" value="FKBP-like"/>
    <property type="match status" value="1"/>
</dbReference>
<organism evidence="4 5">
    <name type="scientific">Chiloscyllium punctatum</name>
    <name type="common">Brownbanded bambooshark</name>
    <name type="synonym">Hemiscyllium punctatum</name>
    <dbReference type="NCBI Taxonomy" id="137246"/>
    <lineage>
        <taxon>Eukaryota</taxon>
        <taxon>Metazoa</taxon>
        <taxon>Chordata</taxon>
        <taxon>Craniata</taxon>
        <taxon>Vertebrata</taxon>
        <taxon>Chondrichthyes</taxon>
        <taxon>Elasmobranchii</taxon>
        <taxon>Galeomorphii</taxon>
        <taxon>Galeoidea</taxon>
        <taxon>Orectolobiformes</taxon>
        <taxon>Hemiscylliidae</taxon>
        <taxon>Chiloscyllium</taxon>
    </lineage>
</organism>
<dbReference type="GO" id="GO:0012505">
    <property type="term" value="C:endomembrane system"/>
    <property type="evidence" value="ECO:0007669"/>
    <property type="project" value="TreeGrafter"/>
</dbReference>
<dbReference type="EMBL" id="BEZZ01000214">
    <property type="protein sequence ID" value="GCC28650.1"/>
    <property type="molecule type" value="Genomic_DNA"/>
</dbReference>